<dbReference type="InterPro" id="IPR029063">
    <property type="entry name" value="SAM-dependent_MTases_sf"/>
</dbReference>
<dbReference type="PANTHER" id="PTHR43464">
    <property type="entry name" value="METHYLTRANSFERASE"/>
    <property type="match status" value="1"/>
</dbReference>
<evidence type="ECO:0000256" key="2">
    <source>
        <dbReference type="ARBA" id="ARBA00022679"/>
    </source>
</evidence>
<protein>
    <recommendedName>
        <fullName evidence="4">Methyltransferase domain-containing protein</fullName>
    </recommendedName>
</protein>
<evidence type="ECO:0000313" key="6">
    <source>
        <dbReference type="Proteomes" id="UP000253908"/>
    </source>
</evidence>
<dbReference type="KEGG" id="ocn:CUC15_03955"/>
<dbReference type="EMBL" id="CP024848">
    <property type="protein sequence ID" value="AXI08167.1"/>
    <property type="molecule type" value="Genomic_DNA"/>
</dbReference>
<dbReference type="CDD" id="cd02440">
    <property type="entry name" value="AdoMet_MTases"/>
    <property type="match status" value="1"/>
</dbReference>
<evidence type="ECO:0000256" key="3">
    <source>
        <dbReference type="ARBA" id="ARBA00022691"/>
    </source>
</evidence>
<name>A0A345PDT7_9BACI</name>
<reference evidence="6" key="1">
    <citation type="submission" date="2017-11" db="EMBL/GenBank/DDBJ databases">
        <authorList>
            <person name="Zhu W."/>
        </authorList>
    </citation>
    <scope>NUCLEOTIDE SEQUENCE [LARGE SCALE GENOMIC DNA]</scope>
    <source>
        <strain evidence="6">160</strain>
    </source>
</reference>
<dbReference type="Proteomes" id="UP000253908">
    <property type="component" value="Chromosome"/>
</dbReference>
<keyword evidence="6" id="KW-1185">Reference proteome</keyword>
<organism evidence="5 6">
    <name type="scientific">Oceanobacillus zhaokaii</name>
    <dbReference type="NCBI Taxonomy" id="2052660"/>
    <lineage>
        <taxon>Bacteria</taxon>
        <taxon>Bacillati</taxon>
        <taxon>Bacillota</taxon>
        <taxon>Bacilli</taxon>
        <taxon>Bacillales</taxon>
        <taxon>Bacillaceae</taxon>
        <taxon>Oceanobacillus</taxon>
    </lineage>
</organism>
<sequence length="275" mass="31709">MESGETVRKFYDETVNYEWERLERHKVEFEITKRYLNRYIKPKDKVLDLGGGPGKYSLYLAELGCDVTLADLSDKNVAFALNKANEQGLAIKGLQVDGRDLSSIRDEQFDYVLCMGPMYHLKSEEDRAKTIRECLKKLKPNGIIFAAFISSYSFVWDYLIRNPEFILDNDRKSELNKIVDGKDFAGKGFSDNFYISPKNVLPFFIQFNLEKLHLLNSESFLYLREPELIGQKPEVINAWLDLAEQVCEREDLLSMAEHIMYIGKKLNKSSNNGAG</sequence>
<dbReference type="OrthoDB" id="9760689at2"/>
<accession>A0A345PDT7</accession>
<proteinExistence type="predicted"/>
<dbReference type="AlphaFoldDB" id="A0A345PDT7"/>
<dbReference type="SUPFAM" id="SSF53335">
    <property type="entry name" value="S-adenosyl-L-methionine-dependent methyltransferases"/>
    <property type="match status" value="1"/>
</dbReference>
<evidence type="ECO:0000256" key="1">
    <source>
        <dbReference type="ARBA" id="ARBA00022603"/>
    </source>
</evidence>
<dbReference type="GO" id="GO:0008168">
    <property type="term" value="F:methyltransferase activity"/>
    <property type="evidence" value="ECO:0007669"/>
    <property type="project" value="UniProtKB-KW"/>
</dbReference>
<evidence type="ECO:0000313" key="5">
    <source>
        <dbReference type="EMBL" id="AXI08167.1"/>
    </source>
</evidence>
<evidence type="ECO:0000259" key="4">
    <source>
        <dbReference type="Pfam" id="PF13649"/>
    </source>
</evidence>
<keyword evidence="1" id="KW-0489">Methyltransferase</keyword>
<dbReference type="Pfam" id="PF13649">
    <property type="entry name" value="Methyltransf_25"/>
    <property type="match status" value="1"/>
</dbReference>
<dbReference type="Gene3D" id="3.40.50.150">
    <property type="entry name" value="Vaccinia Virus protein VP39"/>
    <property type="match status" value="1"/>
</dbReference>
<dbReference type="PANTHER" id="PTHR43464:SF19">
    <property type="entry name" value="UBIQUINONE BIOSYNTHESIS O-METHYLTRANSFERASE, MITOCHONDRIAL"/>
    <property type="match status" value="1"/>
</dbReference>
<feature type="domain" description="Methyltransferase" evidence="4">
    <location>
        <begin position="46"/>
        <end position="142"/>
    </location>
</feature>
<keyword evidence="2" id="KW-0808">Transferase</keyword>
<dbReference type="InterPro" id="IPR041698">
    <property type="entry name" value="Methyltransf_25"/>
</dbReference>
<keyword evidence="3" id="KW-0949">S-adenosyl-L-methionine</keyword>
<gene>
    <name evidence="5" type="ORF">CUC15_03955</name>
</gene>
<dbReference type="GO" id="GO:0032259">
    <property type="term" value="P:methylation"/>
    <property type="evidence" value="ECO:0007669"/>
    <property type="project" value="UniProtKB-KW"/>
</dbReference>
<dbReference type="RefSeq" id="WP_114915460.1">
    <property type="nucleotide sequence ID" value="NZ_CP024848.1"/>
</dbReference>